<evidence type="ECO:0000313" key="1">
    <source>
        <dbReference type="EMBL" id="MED6180242.1"/>
    </source>
</evidence>
<evidence type="ECO:0000313" key="2">
    <source>
        <dbReference type="Proteomes" id="UP001341840"/>
    </source>
</evidence>
<dbReference type="Proteomes" id="UP001341840">
    <property type="component" value="Unassembled WGS sequence"/>
</dbReference>
<reference evidence="1 2" key="1">
    <citation type="journal article" date="2023" name="Plants (Basel)">
        <title>Bridging the Gap: Combining Genomics and Transcriptomics Approaches to Understand Stylosanthes scabra, an Orphan Legume from the Brazilian Caatinga.</title>
        <authorList>
            <person name="Ferreira-Neto J.R.C."/>
            <person name="da Silva M.D."/>
            <person name="Binneck E."/>
            <person name="de Melo N.F."/>
            <person name="da Silva R.H."/>
            <person name="de Melo A.L.T.M."/>
            <person name="Pandolfi V."/>
            <person name="Bustamante F.O."/>
            <person name="Brasileiro-Vidal A.C."/>
            <person name="Benko-Iseppon A.M."/>
        </authorList>
    </citation>
    <scope>NUCLEOTIDE SEQUENCE [LARGE SCALE GENOMIC DNA]</scope>
    <source>
        <tissue evidence="1">Leaves</tissue>
    </source>
</reference>
<organism evidence="1 2">
    <name type="scientific">Stylosanthes scabra</name>
    <dbReference type="NCBI Taxonomy" id="79078"/>
    <lineage>
        <taxon>Eukaryota</taxon>
        <taxon>Viridiplantae</taxon>
        <taxon>Streptophyta</taxon>
        <taxon>Embryophyta</taxon>
        <taxon>Tracheophyta</taxon>
        <taxon>Spermatophyta</taxon>
        <taxon>Magnoliopsida</taxon>
        <taxon>eudicotyledons</taxon>
        <taxon>Gunneridae</taxon>
        <taxon>Pentapetalae</taxon>
        <taxon>rosids</taxon>
        <taxon>fabids</taxon>
        <taxon>Fabales</taxon>
        <taxon>Fabaceae</taxon>
        <taxon>Papilionoideae</taxon>
        <taxon>50 kb inversion clade</taxon>
        <taxon>dalbergioids sensu lato</taxon>
        <taxon>Dalbergieae</taxon>
        <taxon>Pterocarpus clade</taxon>
        <taxon>Stylosanthes</taxon>
    </lineage>
</organism>
<gene>
    <name evidence="1" type="ORF">PIB30_008436</name>
</gene>
<proteinExistence type="predicted"/>
<protein>
    <submittedName>
        <fullName evidence="1">Uncharacterized protein</fullName>
    </submittedName>
</protein>
<sequence length="220" mass="25017">MKNFNAIHEHGRCMETRMTHDEVGGHKVDVGTVSLTKGLVQMVMNHASFEAQKSANNNTRSLEGNKEDWMQKGDNGLWNRIILPHQRAAHTHLEKRTILNSQIMSEKRYDGVRVSQIAEKETIHNSRTVSEKRDDGVREEALLAKEICERGGISFKAGNKEIILAKLFGNEELSGRKREVRSEKQKQRRNPTNIKGRTLATRLLRAGSKQNSNEITCMEC</sequence>
<name>A0ABU6W3I8_9FABA</name>
<accession>A0ABU6W3I8</accession>
<dbReference type="EMBL" id="JASCZI010181261">
    <property type="protein sequence ID" value="MED6180242.1"/>
    <property type="molecule type" value="Genomic_DNA"/>
</dbReference>
<keyword evidence="2" id="KW-1185">Reference proteome</keyword>
<comment type="caution">
    <text evidence="1">The sequence shown here is derived from an EMBL/GenBank/DDBJ whole genome shotgun (WGS) entry which is preliminary data.</text>
</comment>